<evidence type="ECO:0000313" key="1">
    <source>
        <dbReference type="EMBL" id="AOQ24567.1"/>
    </source>
</evidence>
<accession>A0AAC9HI43</accession>
<proteinExistence type="predicted"/>
<sequence length="119" mass="13357">MIDLQKVFYNYLQGSYLQKEVCKNGISLGFLATIMDANIEEYIDDMLKLATEVGEFGCPKCDNYYTANEAKVDNEGCLLCPQCGAKLTSSWCDGCGQDIRYEVPMLDKNGRIICQHCSQ</sequence>
<dbReference type="RefSeq" id="WP_069590272.1">
    <property type="nucleotide sequence ID" value="NZ_CP017019.1"/>
</dbReference>
<keyword evidence="4" id="KW-1185">Reference proteome</keyword>
<evidence type="ECO:0000313" key="2">
    <source>
        <dbReference type="EMBL" id="TYL12668.1"/>
    </source>
</evidence>
<dbReference type="Proteomes" id="UP000094598">
    <property type="component" value="Chromosome"/>
</dbReference>
<protein>
    <submittedName>
        <fullName evidence="1">Uncharacterized protein</fullName>
    </submittedName>
</protein>
<evidence type="ECO:0000313" key="3">
    <source>
        <dbReference type="Proteomes" id="UP000094598"/>
    </source>
</evidence>
<gene>
    <name evidence="1" type="ORF">Maut_02137</name>
    <name evidence="2" type="ORF">MTAT_19100</name>
</gene>
<organism evidence="1 3">
    <name type="scientific">Neomoorella thermoacetica</name>
    <name type="common">Clostridium thermoaceticum</name>
    <dbReference type="NCBI Taxonomy" id="1525"/>
    <lineage>
        <taxon>Bacteria</taxon>
        <taxon>Bacillati</taxon>
        <taxon>Bacillota</taxon>
        <taxon>Clostridia</taxon>
        <taxon>Neomoorellales</taxon>
        <taxon>Neomoorellaceae</taxon>
        <taxon>Neomoorella</taxon>
    </lineage>
</organism>
<dbReference type="EMBL" id="VCDX01000006">
    <property type="protein sequence ID" value="TYL12668.1"/>
    <property type="molecule type" value="Genomic_DNA"/>
</dbReference>
<dbReference type="Proteomes" id="UP000322283">
    <property type="component" value="Unassembled WGS sequence"/>
</dbReference>
<reference evidence="1 3" key="1">
    <citation type="submission" date="2016-08" db="EMBL/GenBank/DDBJ databases">
        <title>Moorella thermoacetica DSM 103132.</title>
        <authorList>
            <person name="Jendresen C.B."/>
            <person name="Redl S.M."/>
            <person name="Jensen T.O."/>
            <person name="Nielsen A.T."/>
        </authorList>
    </citation>
    <scope>NUCLEOTIDE SEQUENCE [LARGE SCALE GENOMIC DNA]</scope>
    <source>
        <strain evidence="1 3">DSM 103132</strain>
    </source>
</reference>
<reference evidence="2 4" key="2">
    <citation type="submission" date="2019-05" db="EMBL/GenBank/DDBJ databases">
        <title>Genome sequence of Moorella thermoacetica ATCC 33924.</title>
        <authorList>
            <person name="Poehlein A."/>
            <person name="Bengelsdorf F.R."/>
            <person name="Duerre P."/>
            <person name="Daniel R."/>
        </authorList>
    </citation>
    <scope>NUCLEOTIDE SEQUENCE [LARGE SCALE GENOMIC DNA]</scope>
    <source>
        <strain evidence="2 4">ATCC 33924</strain>
    </source>
</reference>
<dbReference type="EMBL" id="CP017019">
    <property type="protein sequence ID" value="AOQ24567.1"/>
    <property type="molecule type" value="Genomic_DNA"/>
</dbReference>
<name>A0AAC9HI43_NEOTH</name>
<evidence type="ECO:0000313" key="4">
    <source>
        <dbReference type="Proteomes" id="UP000322283"/>
    </source>
</evidence>
<dbReference type="AlphaFoldDB" id="A0AAC9HI43"/>